<evidence type="ECO:0000256" key="2">
    <source>
        <dbReference type="SAM" id="Phobius"/>
    </source>
</evidence>
<dbReference type="GO" id="GO:0016485">
    <property type="term" value="P:protein processing"/>
    <property type="evidence" value="ECO:0007669"/>
    <property type="project" value="TreeGrafter"/>
</dbReference>
<dbReference type="InterPro" id="IPR024079">
    <property type="entry name" value="MetalloPept_cat_dom_sf"/>
</dbReference>
<evidence type="ECO:0008006" key="5">
    <source>
        <dbReference type="Google" id="ProtNLM"/>
    </source>
</evidence>
<proteinExistence type="predicted"/>
<accession>A0AAQ4DHR8</accession>
<comment type="caution">
    <text evidence="3">The sequence shown here is derived from an EMBL/GenBank/DDBJ whole genome shotgun (WGS) entry which is preliminary data.</text>
</comment>
<dbReference type="EMBL" id="JARKHS020030567">
    <property type="protein sequence ID" value="KAK8762008.1"/>
    <property type="molecule type" value="Genomic_DNA"/>
</dbReference>
<dbReference type="AlphaFoldDB" id="A0AAQ4DHR8"/>
<dbReference type="SUPFAM" id="SSF55486">
    <property type="entry name" value="Metalloproteases ('zincins'), catalytic domain"/>
    <property type="match status" value="1"/>
</dbReference>
<dbReference type="Proteomes" id="UP001321473">
    <property type="component" value="Unassembled WGS sequence"/>
</dbReference>
<dbReference type="PANTHER" id="PTHR11733">
    <property type="entry name" value="ZINC METALLOPROTEASE FAMILY M13 NEPRILYSIN-RELATED"/>
    <property type="match status" value="1"/>
</dbReference>
<dbReference type="GO" id="GO:0005886">
    <property type="term" value="C:plasma membrane"/>
    <property type="evidence" value="ECO:0007669"/>
    <property type="project" value="TreeGrafter"/>
</dbReference>
<dbReference type="GO" id="GO:0004222">
    <property type="term" value="F:metalloendopeptidase activity"/>
    <property type="evidence" value="ECO:0007669"/>
    <property type="project" value="InterPro"/>
</dbReference>
<keyword evidence="4" id="KW-1185">Reference proteome</keyword>
<protein>
    <recommendedName>
        <fullName evidence="5">M13 family peptidase</fullName>
    </recommendedName>
</protein>
<dbReference type="Gene3D" id="3.40.390.10">
    <property type="entry name" value="Collagenase (Catalytic Domain)"/>
    <property type="match status" value="1"/>
</dbReference>
<dbReference type="PROSITE" id="PS51885">
    <property type="entry name" value="NEPRILYSIN"/>
    <property type="match status" value="1"/>
</dbReference>
<evidence type="ECO:0000313" key="4">
    <source>
        <dbReference type="Proteomes" id="UP001321473"/>
    </source>
</evidence>
<feature type="region of interest" description="Disordered" evidence="1">
    <location>
        <begin position="1"/>
        <end position="38"/>
    </location>
</feature>
<feature type="transmembrane region" description="Helical" evidence="2">
    <location>
        <begin position="46"/>
        <end position="66"/>
    </location>
</feature>
<keyword evidence="2" id="KW-0472">Membrane</keyword>
<name>A0AAQ4DHR8_AMBAM</name>
<evidence type="ECO:0000313" key="3">
    <source>
        <dbReference type="EMBL" id="KAK8762008.1"/>
    </source>
</evidence>
<evidence type="ECO:0000256" key="1">
    <source>
        <dbReference type="SAM" id="MobiDB-lite"/>
    </source>
</evidence>
<reference evidence="3 4" key="1">
    <citation type="journal article" date="2023" name="Arcadia Sci">
        <title>De novo assembly of a long-read Amblyomma americanum tick genome.</title>
        <authorList>
            <person name="Chou S."/>
            <person name="Poskanzer K.E."/>
            <person name="Rollins M."/>
            <person name="Thuy-Boun P.S."/>
        </authorList>
    </citation>
    <scope>NUCLEOTIDE SEQUENCE [LARGE SCALE GENOMIC DNA]</scope>
    <source>
        <strain evidence="3">F_SG_1</strain>
        <tissue evidence="3">Salivary glands</tissue>
    </source>
</reference>
<organism evidence="3 4">
    <name type="scientific">Amblyomma americanum</name>
    <name type="common">Lone star tick</name>
    <dbReference type="NCBI Taxonomy" id="6943"/>
    <lineage>
        <taxon>Eukaryota</taxon>
        <taxon>Metazoa</taxon>
        <taxon>Ecdysozoa</taxon>
        <taxon>Arthropoda</taxon>
        <taxon>Chelicerata</taxon>
        <taxon>Arachnida</taxon>
        <taxon>Acari</taxon>
        <taxon>Parasitiformes</taxon>
        <taxon>Ixodida</taxon>
        <taxon>Ixodoidea</taxon>
        <taxon>Ixodidae</taxon>
        <taxon>Amblyomminae</taxon>
        <taxon>Amblyomma</taxon>
    </lineage>
</organism>
<dbReference type="PANTHER" id="PTHR11733:SF241">
    <property type="entry name" value="GH26575P-RELATED"/>
    <property type="match status" value="1"/>
</dbReference>
<gene>
    <name evidence="3" type="ORF">V5799_026725</name>
</gene>
<keyword evidence="2" id="KW-1133">Transmembrane helix</keyword>
<sequence>MTPDMEAAKQAAVNIPEDEEKREGDDESPEDPPPESMAFGVPVKRLQTAVMVLAVAAVGVLAFLILQPGPIQTRTLQQQAECNTEGCRELRLFLSSTINKSADPCRDFFRFTCAAKLKEERMSLMLFSDAESEWYREIPEYVQNKTYEGFVQKNLRFVMPEEDDSFIEELQQNITDTETKVVNFILDVFEEIKENKEDFKYTILVKDVPKYLDNFVTNGQWKKMIMLHSERRYRMSDQMILEPLGARVIVFLYKEIHRIDALLLISWSVLRQMAPYADGTAHGGSPAKTQDFCYDDVYDVLEAALVSKALYKSSSFVLSRLNASRFVRRVEMRFKNEVFFSLSSLNAQHVYETNTVNVAGALIQPVLYFHGAPAGFNYGGIGQVLRM</sequence>
<keyword evidence="2" id="KW-0812">Transmembrane</keyword>
<dbReference type="InterPro" id="IPR000718">
    <property type="entry name" value="Peptidase_M13"/>
</dbReference>